<dbReference type="InterPro" id="IPR036249">
    <property type="entry name" value="Thioredoxin-like_sf"/>
</dbReference>
<evidence type="ECO:0000256" key="2">
    <source>
        <dbReference type="SAM" id="Coils"/>
    </source>
</evidence>
<feature type="domain" description="UBX" evidence="5">
    <location>
        <begin position="425"/>
        <end position="513"/>
    </location>
</feature>
<evidence type="ECO:0000256" key="4">
    <source>
        <dbReference type="SAM" id="Phobius"/>
    </source>
</evidence>
<keyword evidence="4" id="KW-0812">Transmembrane</keyword>
<dbReference type="PANTHER" id="PTHR23322">
    <property type="entry name" value="FAS-ASSOCIATED PROTEIN"/>
    <property type="match status" value="1"/>
</dbReference>
<dbReference type="GO" id="GO:0036503">
    <property type="term" value="P:ERAD pathway"/>
    <property type="evidence" value="ECO:0007669"/>
    <property type="project" value="TreeGrafter"/>
</dbReference>
<dbReference type="CDD" id="cd14348">
    <property type="entry name" value="UBA_p47"/>
    <property type="match status" value="1"/>
</dbReference>
<evidence type="ECO:0000259" key="5">
    <source>
        <dbReference type="PROSITE" id="PS50033"/>
    </source>
</evidence>
<dbReference type="STRING" id="39966.A0A369K2D3"/>
<dbReference type="InterPro" id="IPR009060">
    <property type="entry name" value="UBA-like_sf"/>
</dbReference>
<dbReference type="SMART" id="SM00594">
    <property type="entry name" value="UAS"/>
    <property type="match status" value="1"/>
</dbReference>
<evidence type="ECO:0000313" key="6">
    <source>
        <dbReference type="EMBL" id="RDB26785.1"/>
    </source>
</evidence>
<dbReference type="FunCoup" id="A0A369K2D3">
    <property type="interactions" value="807"/>
</dbReference>
<keyword evidence="4" id="KW-0472">Membrane</keyword>
<dbReference type="InterPro" id="IPR001012">
    <property type="entry name" value="UBX_dom"/>
</dbReference>
<dbReference type="Pfam" id="PF14555">
    <property type="entry name" value="UBA_4"/>
    <property type="match status" value="1"/>
</dbReference>
<accession>A0A369K2D3</accession>
<protein>
    <submittedName>
        <fullName evidence="6">UBX domain-containing protein 3</fullName>
    </submittedName>
</protein>
<dbReference type="AlphaFoldDB" id="A0A369K2D3"/>
<sequence>MSHLDVRQQQALAQFQSLTNASDNDVAISVLDSVGWDVQRAVDLVFESSSGPPPIPMQHFEIDESEVEHRRPQPQQGTSLYQLMRPLFSVFAVPLHILSNIFRFIFGILRIPIPQIRFSALNFYRPLPRHRRPSRGGPDRWVRELEEETGAVSIGLSRGTVSSSSTATDTAGPSNLTARPRNGDDGTKVLPDFTLGSYDEVLRICQRDARIGCIVLVSEEHDDVAEFKRSTLTDPIFVQLLHENKIVVWGGDVRDQEAWSAAEKLQATTYPFVAFLALQPRRNPLSSSSSRTAASPPSLTVLSRHQGPSISGGPTSAQTLSQHLTNQVLPRVTPYLERMHTAQRERERDRLLREEQDRAFRDSARRDRERIEARMEEERRGRDRRRAEEEEEQRRQMRELERKRREDKRVEWSRWGRRVLAGKREPAKGMRVAVRLPSGGRVIHVFDETQTLTTLYAFVDAQLVPAAFKPEDDPVNPPEGQHKEVEVCFEGQIAREIDGDWWGFQLATAYPRKEVPWQRGVRLADVESLRGGGQVVVEMTGNKERNGQAAGEDSDGYDTEDSDA</sequence>
<dbReference type="SUPFAM" id="SSF46934">
    <property type="entry name" value="UBA-like"/>
    <property type="match status" value="1"/>
</dbReference>
<dbReference type="GO" id="GO:0005783">
    <property type="term" value="C:endoplasmic reticulum"/>
    <property type="evidence" value="ECO:0007669"/>
    <property type="project" value="TreeGrafter"/>
</dbReference>
<keyword evidence="4" id="KW-1133">Transmembrane helix</keyword>
<dbReference type="Pfam" id="PF00789">
    <property type="entry name" value="UBX"/>
    <property type="match status" value="1"/>
</dbReference>
<dbReference type="InterPro" id="IPR029071">
    <property type="entry name" value="Ubiquitin-like_domsf"/>
</dbReference>
<dbReference type="InterPro" id="IPR006577">
    <property type="entry name" value="UAS"/>
</dbReference>
<evidence type="ECO:0000256" key="3">
    <source>
        <dbReference type="SAM" id="MobiDB-lite"/>
    </source>
</evidence>
<feature type="region of interest" description="Disordered" evidence="3">
    <location>
        <begin position="283"/>
        <end position="318"/>
    </location>
</feature>
<feature type="compositionally biased region" description="Polar residues" evidence="3">
    <location>
        <begin position="301"/>
        <end position="318"/>
    </location>
</feature>
<feature type="compositionally biased region" description="Acidic residues" evidence="3">
    <location>
        <begin position="552"/>
        <end position="564"/>
    </location>
</feature>
<feature type="coiled-coil region" evidence="2">
    <location>
        <begin position="361"/>
        <end position="410"/>
    </location>
</feature>
<comment type="caution">
    <text evidence="6">The sequence shown here is derived from an EMBL/GenBank/DDBJ whole genome shotgun (WGS) entry which is preliminary data.</text>
</comment>
<dbReference type="Gene3D" id="3.40.30.10">
    <property type="entry name" value="Glutaredoxin"/>
    <property type="match status" value="1"/>
</dbReference>
<dbReference type="SUPFAM" id="SSF52833">
    <property type="entry name" value="Thioredoxin-like"/>
    <property type="match status" value="1"/>
</dbReference>
<dbReference type="PROSITE" id="PS50033">
    <property type="entry name" value="UBX"/>
    <property type="match status" value="1"/>
</dbReference>
<dbReference type="GO" id="GO:0043130">
    <property type="term" value="F:ubiquitin binding"/>
    <property type="evidence" value="ECO:0007669"/>
    <property type="project" value="TreeGrafter"/>
</dbReference>
<proteinExistence type="predicted"/>
<dbReference type="Proteomes" id="UP000076154">
    <property type="component" value="Unassembled WGS sequence"/>
</dbReference>
<feature type="transmembrane region" description="Helical" evidence="4">
    <location>
        <begin position="87"/>
        <end position="109"/>
    </location>
</feature>
<feature type="region of interest" description="Disordered" evidence="3">
    <location>
        <begin position="156"/>
        <end position="185"/>
    </location>
</feature>
<keyword evidence="1 2" id="KW-0175">Coiled coil</keyword>
<dbReference type="OrthoDB" id="1026733at2759"/>
<feature type="compositionally biased region" description="Low complexity" evidence="3">
    <location>
        <begin position="160"/>
        <end position="171"/>
    </location>
</feature>
<dbReference type="InterPro" id="IPR050730">
    <property type="entry name" value="UBX_domain-protein"/>
</dbReference>
<dbReference type="SUPFAM" id="SSF54236">
    <property type="entry name" value="Ubiquitin-like"/>
    <property type="match status" value="1"/>
</dbReference>
<feature type="region of interest" description="Disordered" evidence="3">
    <location>
        <begin position="539"/>
        <end position="564"/>
    </location>
</feature>
<name>A0A369K2D3_HYPMA</name>
<keyword evidence="7" id="KW-1185">Reference proteome</keyword>
<dbReference type="EMBL" id="LUEZ02000023">
    <property type="protein sequence ID" value="RDB26785.1"/>
    <property type="molecule type" value="Genomic_DNA"/>
</dbReference>
<organism evidence="6 7">
    <name type="scientific">Hypsizygus marmoreus</name>
    <name type="common">White beech mushroom</name>
    <name type="synonym">Agaricus marmoreus</name>
    <dbReference type="NCBI Taxonomy" id="39966"/>
    <lineage>
        <taxon>Eukaryota</taxon>
        <taxon>Fungi</taxon>
        <taxon>Dikarya</taxon>
        <taxon>Basidiomycota</taxon>
        <taxon>Agaricomycotina</taxon>
        <taxon>Agaricomycetes</taxon>
        <taxon>Agaricomycetidae</taxon>
        <taxon>Agaricales</taxon>
        <taxon>Tricholomatineae</taxon>
        <taxon>Lyophyllaceae</taxon>
        <taxon>Hypsizygus</taxon>
    </lineage>
</organism>
<dbReference type="PANTHER" id="PTHR23322:SF1">
    <property type="entry name" value="FAS-ASSOCIATED FACTOR 2"/>
    <property type="match status" value="1"/>
</dbReference>
<feature type="compositionally biased region" description="Low complexity" evidence="3">
    <location>
        <begin position="283"/>
        <end position="300"/>
    </location>
</feature>
<reference evidence="6" key="1">
    <citation type="submission" date="2018-04" db="EMBL/GenBank/DDBJ databases">
        <title>Whole genome sequencing of Hypsizygus marmoreus.</title>
        <authorList>
            <person name="Choi I.-G."/>
            <person name="Min B."/>
            <person name="Kim J.-G."/>
            <person name="Kim S."/>
            <person name="Oh Y.-L."/>
            <person name="Kong W.-S."/>
            <person name="Park H."/>
            <person name="Jeong J."/>
            <person name="Song E.-S."/>
        </authorList>
    </citation>
    <scope>NUCLEOTIDE SEQUENCE [LARGE SCALE GENOMIC DNA]</scope>
    <source>
        <strain evidence="6">51987-8</strain>
    </source>
</reference>
<gene>
    <name evidence="6" type="primary">UBX3</name>
    <name evidence="6" type="ORF">Hypma_005275</name>
</gene>
<dbReference type="Gene3D" id="3.10.20.90">
    <property type="entry name" value="Phosphatidylinositol 3-kinase Catalytic Subunit, Chain A, domain 1"/>
    <property type="match status" value="1"/>
</dbReference>
<dbReference type="InParanoid" id="A0A369K2D3"/>
<evidence type="ECO:0000313" key="7">
    <source>
        <dbReference type="Proteomes" id="UP000076154"/>
    </source>
</evidence>
<evidence type="ECO:0000256" key="1">
    <source>
        <dbReference type="ARBA" id="ARBA00023054"/>
    </source>
</evidence>
<dbReference type="Gene3D" id="1.10.8.10">
    <property type="entry name" value="DNA helicase RuvA subunit, C-terminal domain"/>
    <property type="match status" value="1"/>
</dbReference>